<dbReference type="GO" id="GO:0007626">
    <property type="term" value="P:locomotory behavior"/>
    <property type="evidence" value="ECO:0007669"/>
    <property type="project" value="Ensembl"/>
</dbReference>
<feature type="region of interest" description="Disordered" evidence="7">
    <location>
        <begin position="48"/>
        <end position="128"/>
    </location>
</feature>
<feature type="compositionally biased region" description="Low complexity" evidence="7">
    <location>
        <begin position="305"/>
        <end position="315"/>
    </location>
</feature>
<evidence type="ECO:0000256" key="3">
    <source>
        <dbReference type="ARBA" id="ARBA00022737"/>
    </source>
</evidence>
<dbReference type="Gene3D" id="3.30.160.60">
    <property type="entry name" value="Classic Zinc Finger"/>
    <property type="match status" value="3"/>
</dbReference>
<sequence>MEPVPKGALGMEPLPKGALGALTKPRRPVIACSVCQIRFNSESQAAAHYQGNRHARRLKGLEAARTRRGGDPGDPPEPPPTAAPPAGDPPERAGGGAAPQNPPKPPQFPYSPPMTPPIPLPRGAEEEEERAKAKRLLYCGLCKVAVNSLSQLEAHNRGTKHKTLLEARSGLGPIRAFPRGGGGAGPPPAEGPERCFHCRVCNVRLNSELQLKQHISSRRHRDGVAGKPNPLLGRHKKPRSPPELAPLPFPKELPKALAGGGLLPPPLALAAAAAAAIAAPPLALRPPGPPGPPGPPLLPGPPLAPALLRPAPGPLRPAHAPLLFSPY</sequence>
<evidence type="ECO:0000313" key="10">
    <source>
        <dbReference type="Proteomes" id="UP000007754"/>
    </source>
</evidence>
<dbReference type="Proteomes" id="UP000007754">
    <property type="component" value="Unplaced"/>
</dbReference>
<dbReference type="GO" id="GO:0000785">
    <property type="term" value="C:chromatin"/>
    <property type="evidence" value="ECO:0007669"/>
    <property type="project" value="Ensembl"/>
</dbReference>
<dbReference type="GO" id="GO:0030425">
    <property type="term" value="C:dendrite"/>
    <property type="evidence" value="ECO:0007669"/>
    <property type="project" value="Ensembl"/>
</dbReference>
<feature type="compositionally biased region" description="Basic and acidic residues" evidence="7">
    <location>
        <begin position="59"/>
        <end position="71"/>
    </location>
</feature>
<proteinExistence type="predicted"/>
<dbReference type="GO" id="GO:1902166">
    <property type="term" value="P:negative regulation of intrinsic apoptotic signaling pathway in response to DNA damage by p53 class mediator"/>
    <property type="evidence" value="ECO:0007669"/>
    <property type="project" value="Ensembl"/>
</dbReference>
<dbReference type="OMA" id="ELAYFTC"/>
<dbReference type="InParanoid" id="A0A674HN41"/>
<feature type="region of interest" description="Disordered" evidence="7">
    <location>
        <begin position="213"/>
        <end position="248"/>
    </location>
</feature>
<dbReference type="PANTHER" id="PTHR23067:SF13">
    <property type="entry name" value="ZINC FINGER PROTEIN 385A"/>
    <property type="match status" value="1"/>
</dbReference>
<keyword evidence="5" id="KW-0862">Zinc</keyword>
<organism evidence="9 10">
    <name type="scientific">Taeniopygia guttata</name>
    <name type="common">Zebra finch</name>
    <name type="synonym">Poephila guttata</name>
    <dbReference type="NCBI Taxonomy" id="59729"/>
    <lineage>
        <taxon>Eukaryota</taxon>
        <taxon>Metazoa</taxon>
        <taxon>Chordata</taxon>
        <taxon>Craniata</taxon>
        <taxon>Vertebrata</taxon>
        <taxon>Euteleostomi</taxon>
        <taxon>Archelosauria</taxon>
        <taxon>Archosauria</taxon>
        <taxon>Dinosauria</taxon>
        <taxon>Saurischia</taxon>
        <taxon>Theropoda</taxon>
        <taxon>Coelurosauria</taxon>
        <taxon>Aves</taxon>
        <taxon>Neognathae</taxon>
        <taxon>Neoaves</taxon>
        <taxon>Telluraves</taxon>
        <taxon>Australaves</taxon>
        <taxon>Passeriformes</taxon>
        <taxon>Passeroidea</taxon>
        <taxon>Estrildidae</taxon>
        <taxon>Estrildinae</taxon>
        <taxon>Taeniopygia</taxon>
    </lineage>
</organism>
<dbReference type="GO" id="GO:0003730">
    <property type="term" value="F:mRNA 3'-UTR binding"/>
    <property type="evidence" value="ECO:0007669"/>
    <property type="project" value="Ensembl"/>
</dbReference>
<keyword evidence="2" id="KW-0479">Metal-binding</keyword>
<dbReference type="GO" id="GO:0005654">
    <property type="term" value="C:nucleoplasm"/>
    <property type="evidence" value="ECO:0007669"/>
    <property type="project" value="Ensembl"/>
</dbReference>
<accession>A0A674HN41</accession>
<feature type="domain" description="C2H2-type" evidence="8">
    <location>
        <begin position="32"/>
        <end position="54"/>
    </location>
</feature>
<keyword evidence="10" id="KW-1185">Reference proteome</keyword>
<dbReference type="GO" id="GO:0002039">
    <property type="term" value="F:p53 binding"/>
    <property type="evidence" value="ECO:0007669"/>
    <property type="project" value="Ensembl"/>
</dbReference>
<dbReference type="GO" id="GO:0043025">
    <property type="term" value="C:neuronal cell body"/>
    <property type="evidence" value="ECO:0007669"/>
    <property type="project" value="Ensembl"/>
</dbReference>
<comment type="subcellular location">
    <subcellularLocation>
        <location evidence="1">Nucleus</location>
    </subcellularLocation>
</comment>
<dbReference type="PROSITE" id="PS00028">
    <property type="entry name" value="ZINC_FINGER_C2H2_1"/>
    <property type="match status" value="3"/>
</dbReference>
<dbReference type="GO" id="GO:0045600">
    <property type="term" value="P:positive regulation of fat cell differentiation"/>
    <property type="evidence" value="ECO:0007669"/>
    <property type="project" value="Ensembl"/>
</dbReference>
<keyword evidence="4" id="KW-0863">Zinc-finger</keyword>
<feature type="domain" description="C2H2-type" evidence="8">
    <location>
        <begin position="139"/>
        <end position="161"/>
    </location>
</feature>
<feature type="region of interest" description="Disordered" evidence="7">
    <location>
        <begin position="281"/>
        <end position="315"/>
    </location>
</feature>
<name>A0A674HN41_TAEGU</name>
<dbReference type="InterPro" id="IPR013087">
    <property type="entry name" value="Znf_C2H2_type"/>
</dbReference>
<evidence type="ECO:0000256" key="2">
    <source>
        <dbReference type="ARBA" id="ARBA00022723"/>
    </source>
</evidence>
<feature type="compositionally biased region" description="Pro residues" evidence="7">
    <location>
        <begin position="100"/>
        <end position="120"/>
    </location>
</feature>
<dbReference type="GeneTree" id="ENSGT00940000160876"/>
<dbReference type="GO" id="GO:2000765">
    <property type="term" value="P:regulation of cytoplasmic translation"/>
    <property type="evidence" value="ECO:0007669"/>
    <property type="project" value="Ensembl"/>
</dbReference>
<dbReference type="InterPro" id="IPR051845">
    <property type="entry name" value="Znf385"/>
</dbReference>
<dbReference type="GO" id="GO:0007611">
    <property type="term" value="P:learning or memory"/>
    <property type="evidence" value="ECO:0007669"/>
    <property type="project" value="Ensembl"/>
</dbReference>
<feature type="compositionally biased region" description="Pro residues" evidence="7">
    <location>
        <begin position="73"/>
        <end position="88"/>
    </location>
</feature>
<feature type="domain" description="C2H2-type" evidence="8">
    <location>
        <begin position="198"/>
        <end position="220"/>
    </location>
</feature>
<dbReference type="GO" id="GO:0070889">
    <property type="term" value="P:platelet alpha granule organization"/>
    <property type="evidence" value="ECO:0007669"/>
    <property type="project" value="Ensembl"/>
</dbReference>
<dbReference type="GO" id="GO:0010609">
    <property type="term" value="P:mRNA localization resulting in post-transcriptional regulation of gene expression"/>
    <property type="evidence" value="ECO:0007669"/>
    <property type="project" value="Ensembl"/>
</dbReference>
<protein>
    <submittedName>
        <fullName evidence="9">Zinc finger protein 385A</fullName>
    </submittedName>
</protein>
<evidence type="ECO:0000256" key="4">
    <source>
        <dbReference type="ARBA" id="ARBA00022771"/>
    </source>
</evidence>
<keyword evidence="6" id="KW-0539">Nucleus</keyword>
<dbReference type="SUPFAM" id="SSF57667">
    <property type="entry name" value="beta-beta-alpha zinc fingers"/>
    <property type="match status" value="3"/>
</dbReference>
<reference evidence="9" key="2">
    <citation type="submission" date="2025-09" db="UniProtKB">
        <authorList>
            <consortium name="Ensembl"/>
        </authorList>
    </citation>
    <scope>IDENTIFICATION</scope>
</reference>
<dbReference type="GO" id="GO:0008270">
    <property type="term" value="F:zinc ion binding"/>
    <property type="evidence" value="ECO:0007669"/>
    <property type="project" value="UniProtKB-KW"/>
</dbReference>
<evidence type="ECO:0000256" key="6">
    <source>
        <dbReference type="ARBA" id="ARBA00023242"/>
    </source>
</evidence>
<keyword evidence="3" id="KW-0677">Repeat</keyword>
<evidence type="ECO:0000259" key="8">
    <source>
        <dbReference type="PROSITE" id="PS00028"/>
    </source>
</evidence>
<reference evidence="9" key="1">
    <citation type="submission" date="2025-08" db="UniProtKB">
        <authorList>
            <consortium name="Ensembl"/>
        </authorList>
    </citation>
    <scope>IDENTIFICATION</scope>
</reference>
<dbReference type="GO" id="GO:0006915">
    <property type="term" value="P:apoptotic process"/>
    <property type="evidence" value="ECO:0007669"/>
    <property type="project" value="Ensembl"/>
</dbReference>
<evidence type="ECO:0000313" key="9">
    <source>
        <dbReference type="Ensembl" id="ENSTGUP00000035676.1"/>
    </source>
</evidence>
<dbReference type="InterPro" id="IPR003604">
    <property type="entry name" value="Matrin/U1-like-C_Znf_C2H2"/>
</dbReference>
<evidence type="ECO:0000256" key="7">
    <source>
        <dbReference type="SAM" id="MobiDB-lite"/>
    </source>
</evidence>
<dbReference type="GO" id="GO:0005829">
    <property type="term" value="C:cytosol"/>
    <property type="evidence" value="ECO:0007669"/>
    <property type="project" value="Ensembl"/>
</dbReference>
<dbReference type="GO" id="GO:0007599">
    <property type="term" value="P:hemostasis"/>
    <property type="evidence" value="ECO:0007669"/>
    <property type="project" value="Ensembl"/>
</dbReference>
<dbReference type="GO" id="GO:0006974">
    <property type="term" value="P:DNA damage response"/>
    <property type="evidence" value="ECO:0007669"/>
    <property type="project" value="Ensembl"/>
</dbReference>
<feature type="compositionally biased region" description="Pro residues" evidence="7">
    <location>
        <begin position="283"/>
        <end position="304"/>
    </location>
</feature>
<evidence type="ECO:0000256" key="5">
    <source>
        <dbReference type="ARBA" id="ARBA00022833"/>
    </source>
</evidence>
<dbReference type="Ensembl" id="ENSTGUT00000033965.1">
    <property type="protein sequence ID" value="ENSTGUP00000035676.1"/>
    <property type="gene ID" value="ENSTGUG00000020762.1"/>
</dbReference>
<dbReference type="Pfam" id="PF12874">
    <property type="entry name" value="zf-met"/>
    <property type="match status" value="3"/>
</dbReference>
<dbReference type="GO" id="GO:0043517">
    <property type="term" value="P:positive regulation of DNA damage response, signal transduction by p53 class mediator"/>
    <property type="evidence" value="ECO:0007669"/>
    <property type="project" value="Ensembl"/>
</dbReference>
<dbReference type="GO" id="GO:0030220">
    <property type="term" value="P:platelet formation"/>
    <property type="evidence" value="ECO:0007669"/>
    <property type="project" value="Ensembl"/>
</dbReference>
<dbReference type="PANTHER" id="PTHR23067">
    <property type="entry name" value="DOUBLE-STRANDED RNA-BINDING ZINC FINGER PROTEIN"/>
    <property type="match status" value="1"/>
</dbReference>
<dbReference type="SMART" id="SM00451">
    <property type="entry name" value="ZnF_U1"/>
    <property type="match status" value="3"/>
</dbReference>
<dbReference type="InterPro" id="IPR036236">
    <property type="entry name" value="Znf_C2H2_sf"/>
</dbReference>
<dbReference type="AlphaFoldDB" id="A0A674HN41"/>
<dbReference type="GO" id="GO:0035855">
    <property type="term" value="P:megakaryocyte development"/>
    <property type="evidence" value="ECO:0007669"/>
    <property type="project" value="Ensembl"/>
</dbReference>
<dbReference type="SMART" id="SM00355">
    <property type="entry name" value="ZnF_C2H2"/>
    <property type="match status" value="3"/>
</dbReference>
<evidence type="ECO:0000256" key="1">
    <source>
        <dbReference type="ARBA" id="ARBA00004123"/>
    </source>
</evidence>